<keyword evidence="2" id="KW-1185">Reference proteome</keyword>
<dbReference type="Proteomes" id="UP000279833">
    <property type="component" value="Unassembled WGS sequence"/>
</dbReference>
<evidence type="ECO:0000313" key="1">
    <source>
        <dbReference type="EMBL" id="VDP70290.1"/>
    </source>
</evidence>
<gene>
    <name evidence="1" type="ORF">SCUD_LOCUS19790</name>
</gene>
<evidence type="ECO:0000313" key="3">
    <source>
        <dbReference type="WBParaSite" id="SCUD_0001979401-mRNA-1"/>
    </source>
</evidence>
<accession>A0A183KXJ5</accession>
<evidence type="ECO:0000313" key="2">
    <source>
        <dbReference type="Proteomes" id="UP000279833"/>
    </source>
</evidence>
<dbReference type="STRING" id="6186.A0A183KXJ5"/>
<dbReference type="EMBL" id="UZAK01043142">
    <property type="protein sequence ID" value="VDP70290.1"/>
    <property type="molecule type" value="Genomic_DNA"/>
</dbReference>
<sequence>MNLLAIPTSITFICSEFSTTVSGFLSFFNNNDNSSRHPLGDVKNDLLAIVAAIMEVHPNPYRLSSRLYLIQNTMKRVCYGR</sequence>
<proteinExistence type="predicted"/>
<reference evidence="3" key="1">
    <citation type="submission" date="2016-06" db="UniProtKB">
        <authorList>
            <consortium name="WormBaseParasite"/>
        </authorList>
    </citation>
    <scope>IDENTIFICATION</scope>
</reference>
<dbReference type="AlphaFoldDB" id="A0A183KXJ5"/>
<name>A0A183KXJ5_9TREM</name>
<dbReference type="WBParaSite" id="SCUD_0001979401-mRNA-1">
    <property type="protein sequence ID" value="SCUD_0001979401-mRNA-1"/>
    <property type="gene ID" value="SCUD_0001979401"/>
</dbReference>
<protein>
    <submittedName>
        <fullName evidence="1 3">Uncharacterized protein</fullName>
    </submittedName>
</protein>
<organism evidence="3">
    <name type="scientific">Schistosoma curassoni</name>
    <dbReference type="NCBI Taxonomy" id="6186"/>
    <lineage>
        <taxon>Eukaryota</taxon>
        <taxon>Metazoa</taxon>
        <taxon>Spiralia</taxon>
        <taxon>Lophotrochozoa</taxon>
        <taxon>Platyhelminthes</taxon>
        <taxon>Trematoda</taxon>
        <taxon>Digenea</taxon>
        <taxon>Strigeidida</taxon>
        <taxon>Schistosomatoidea</taxon>
        <taxon>Schistosomatidae</taxon>
        <taxon>Schistosoma</taxon>
    </lineage>
</organism>
<reference evidence="1 2" key="2">
    <citation type="submission" date="2018-11" db="EMBL/GenBank/DDBJ databases">
        <authorList>
            <consortium name="Pathogen Informatics"/>
        </authorList>
    </citation>
    <scope>NUCLEOTIDE SEQUENCE [LARGE SCALE GENOMIC DNA]</scope>
    <source>
        <strain evidence="1">Dakar</strain>
        <strain evidence="2">Dakar, Senegal</strain>
    </source>
</reference>